<dbReference type="Pfam" id="PF12911">
    <property type="entry name" value="OppC_N"/>
    <property type="match status" value="1"/>
</dbReference>
<dbReference type="PANTHER" id="PTHR43386:SF1">
    <property type="entry name" value="D,D-DIPEPTIDE TRANSPORT SYSTEM PERMEASE PROTEIN DDPC-RELATED"/>
    <property type="match status" value="1"/>
</dbReference>
<dbReference type="InterPro" id="IPR050366">
    <property type="entry name" value="BP-dependent_transpt_permease"/>
</dbReference>
<keyword evidence="3" id="KW-1003">Cell membrane</keyword>
<feature type="transmembrane region" description="Helical" evidence="7">
    <location>
        <begin position="202"/>
        <end position="221"/>
    </location>
</feature>
<evidence type="ECO:0000256" key="4">
    <source>
        <dbReference type="ARBA" id="ARBA00022692"/>
    </source>
</evidence>
<feature type="transmembrane region" description="Helical" evidence="7">
    <location>
        <begin position="266"/>
        <end position="287"/>
    </location>
</feature>
<evidence type="ECO:0000313" key="10">
    <source>
        <dbReference type="EMBL" id="XCM81240.1"/>
    </source>
</evidence>
<proteinExistence type="inferred from homology"/>
<feature type="transmembrane region" description="Helical" evidence="7">
    <location>
        <begin position="307"/>
        <end position="328"/>
    </location>
</feature>
<evidence type="ECO:0000256" key="6">
    <source>
        <dbReference type="ARBA" id="ARBA00023136"/>
    </source>
</evidence>
<dbReference type="Pfam" id="PF00528">
    <property type="entry name" value="BPD_transp_1"/>
    <property type="match status" value="1"/>
</dbReference>
<dbReference type="AlphaFoldDB" id="A0AAU8JXY7"/>
<protein>
    <submittedName>
        <fullName evidence="10">ABC transporter permease</fullName>
    </submittedName>
</protein>
<dbReference type="RefSeq" id="WP_354642178.1">
    <property type="nucleotide sequence ID" value="NZ_CP159872.1"/>
</dbReference>
<dbReference type="PROSITE" id="PS50928">
    <property type="entry name" value="ABC_TM1"/>
    <property type="match status" value="1"/>
</dbReference>
<dbReference type="InterPro" id="IPR025966">
    <property type="entry name" value="OppC_N"/>
</dbReference>
<feature type="transmembrane region" description="Helical" evidence="7">
    <location>
        <begin position="168"/>
        <end position="190"/>
    </location>
</feature>
<sequence>MTTPTGATTEADPVLVEPTKDEGGNNPPKLLGRTPGQIAWSRFKRNRTGVVCAAIVIFYVLIALCAPLISSLYGKDPYSFYGLRDVSLLDEFNMPAGPNGGMSGEYWFGISPQTGQDVFTNILFGIRTSLGIAVVIVIISTLIGAVVGIAQGYLGGKFDYFVGRFTDLLLAMPSQLFFIAFTPIVLNLFVPLNKETPTHIRIFAMWTVLSALGWMGLARLLRAMTLSLREREYVEAAKIAGASSTRIIFKELLPNLSTTILVQTTLLLPAMVTAEAGLSFLGVGMVSPTPDLGRMFADAAQYYDTDLTYLIFPGVTLMIFVLAFNLLGDAVRDALDPKTIQ</sequence>
<comment type="similarity">
    <text evidence="7">Belongs to the binding-protein-dependent transport system permease family.</text>
</comment>
<dbReference type="CDD" id="cd06261">
    <property type="entry name" value="TM_PBP2"/>
    <property type="match status" value="1"/>
</dbReference>
<comment type="subcellular location">
    <subcellularLocation>
        <location evidence="1 7">Cell membrane</location>
        <topology evidence="1 7">Multi-pass membrane protein</topology>
    </subcellularLocation>
</comment>
<dbReference type="GO" id="GO:0055085">
    <property type="term" value="P:transmembrane transport"/>
    <property type="evidence" value="ECO:0007669"/>
    <property type="project" value="InterPro"/>
</dbReference>
<evidence type="ECO:0000256" key="2">
    <source>
        <dbReference type="ARBA" id="ARBA00022448"/>
    </source>
</evidence>
<feature type="region of interest" description="Disordered" evidence="8">
    <location>
        <begin position="1"/>
        <end position="32"/>
    </location>
</feature>
<organism evidence="10">
    <name type="scientific">Kitasatospora camelliae</name>
    <dbReference type="NCBI Taxonomy" id="3156397"/>
    <lineage>
        <taxon>Bacteria</taxon>
        <taxon>Bacillati</taxon>
        <taxon>Actinomycetota</taxon>
        <taxon>Actinomycetes</taxon>
        <taxon>Kitasatosporales</taxon>
        <taxon>Streptomycetaceae</taxon>
        <taxon>Kitasatospora</taxon>
    </lineage>
</organism>
<dbReference type="PANTHER" id="PTHR43386">
    <property type="entry name" value="OLIGOPEPTIDE TRANSPORT SYSTEM PERMEASE PROTEIN APPC"/>
    <property type="match status" value="1"/>
</dbReference>
<keyword evidence="6 7" id="KW-0472">Membrane</keyword>
<gene>
    <name evidence="10" type="ORF">ABWK59_21130</name>
</gene>
<dbReference type="Gene3D" id="1.10.3720.10">
    <property type="entry name" value="MetI-like"/>
    <property type="match status" value="1"/>
</dbReference>
<keyword evidence="4 7" id="KW-0812">Transmembrane</keyword>
<accession>A0AAU8JXY7</accession>
<reference evidence="10" key="1">
    <citation type="submission" date="2024-06" db="EMBL/GenBank/DDBJ databases">
        <title>The genome sequences of Kitasatospora sp. strain HUAS MG31.</title>
        <authorList>
            <person name="Mo P."/>
        </authorList>
    </citation>
    <scope>NUCLEOTIDE SEQUENCE</scope>
    <source>
        <strain evidence="10">HUAS MG31</strain>
    </source>
</reference>
<evidence type="ECO:0000256" key="3">
    <source>
        <dbReference type="ARBA" id="ARBA00022475"/>
    </source>
</evidence>
<feature type="transmembrane region" description="Helical" evidence="7">
    <location>
        <begin position="130"/>
        <end position="156"/>
    </location>
</feature>
<evidence type="ECO:0000256" key="1">
    <source>
        <dbReference type="ARBA" id="ARBA00004651"/>
    </source>
</evidence>
<feature type="domain" description="ABC transmembrane type-1" evidence="9">
    <location>
        <begin position="126"/>
        <end position="328"/>
    </location>
</feature>
<evidence type="ECO:0000256" key="7">
    <source>
        <dbReference type="RuleBase" id="RU363032"/>
    </source>
</evidence>
<dbReference type="GO" id="GO:0005886">
    <property type="term" value="C:plasma membrane"/>
    <property type="evidence" value="ECO:0007669"/>
    <property type="project" value="UniProtKB-SubCell"/>
</dbReference>
<dbReference type="EMBL" id="CP159872">
    <property type="protein sequence ID" value="XCM81240.1"/>
    <property type="molecule type" value="Genomic_DNA"/>
</dbReference>
<keyword evidence="5 7" id="KW-1133">Transmembrane helix</keyword>
<evidence type="ECO:0000256" key="8">
    <source>
        <dbReference type="SAM" id="MobiDB-lite"/>
    </source>
</evidence>
<evidence type="ECO:0000256" key="5">
    <source>
        <dbReference type="ARBA" id="ARBA00022989"/>
    </source>
</evidence>
<keyword evidence="2 7" id="KW-0813">Transport</keyword>
<dbReference type="InterPro" id="IPR035906">
    <property type="entry name" value="MetI-like_sf"/>
</dbReference>
<name>A0AAU8JXY7_9ACTN</name>
<dbReference type="KEGG" id="kcm:ABWK59_21130"/>
<evidence type="ECO:0000259" key="9">
    <source>
        <dbReference type="PROSITE" id="PS50928"/>
    </source>
</evidence>
<dbReference type="InterPro" id="IPR000515">
    <property type="entry name" value="MetI-like"/>
</dbReference>
<feature type="transmembrane region" description="Helical" evidence="7">
    <location>
        <begin position="50"/>
        <end position="73"/>
    </location>
</feature>
<dbReference type="SUPFAM" id="SSF161098">
    <property type="entry name" value="MetI-like"/>
    <property type="match status" value="1"/>
</dbReference>